<comment type="caution">
    <text evidence="2">The sequence shown here is derived from an EMBL/GenBank/DDBJ whole genome shotgun (WGS) entry which is preliminary data.</text>
</comment>
<organism evidence="2 3">
    <name type="scientific">Candidatus Lloydbacteria bacterium RIFCSPHIGHO2_01_FULL_49_22</name>
    <dbReference type="NCBI Taxonomy" id="1798658"/>
    <lineage>
        <taxon>Bacteria</taxon>
        <taxon>Candidatus Lloydiibacteriota</taxon>
    </lineage>
</organism>
<dbReference type="EMBL" id="MHLI01000015">
    <property type="protein sequence ID" value="OGZ05189.1"/>
    <property type="molecule type" value="Genomic_DNA"/>
</dbReference>
<accession>A0A1G2CUW3</accession>
<reference evidence="2 3" key="1">
    <citation type="journal article" date="2016" name="Nat. Commun.">
        <title>Thousands of microbial genomes shed light on interconnected biogeochemical processes in an aquifer system.</title>
        <authorList>
            <person name="Anantharaman K."/>
            <person name="Brown C.T."/>
            <person name="Hug L.A."/>
            <person name="Sharon I."/>
            <person name="Castelle C.J."/>
            <person name="Probst A.J."/>
            <person name="Thomas B.C."/>
            <person name="Singh A."/>
            <person name="Wilkins M.J."/>
            <person name="Karaoz U."/>
            <person name="Brodie E.L."/>
            <person name="Williams K.H."/>
            <person name="Hubbard S.S."/>
            <person name="Banfield J.F."/>
        </authorList>
    </citation>
    <scope>NUCLEOTIDE SEQUENCE [LARGE SCALE GENOMIC DNA]</scope>
</reference>
<keyword evidence="1" id="KW-0472">Membrane</keyword>
<dbReference type="AlphaFoldDB" id="A0A1G2CUW3"/>
<name>A0A1G2CUW3_9BACT</name>
<gene>
    <name evidence="2" type="ORF">A2845_02615</name>
</gene>
<dbReference type="Proteomes" id="UP000177122">
    <property type="component" value="Unassembled WGS sequence"/>
</dbReference>
<protein>
    <recommendedName>
        <fullName evidence="4">Type 4 fimbrial biogenesis protein PilX N-terminal domain-containing protein</fullName>
    </recommendedName>
</protein>
<evidence type="ECO:0000313" key="2">
    <source>
        <dbReference type="EMBL" id="OGZ05189.1"/>
    </source>
</evidence>
<proteinExistence type="predicted"/>
<evidence type="ECO:0008006" key="4">
    <source>
        <dbReference type="Google" id="ProtNLM"/>
    </source>
</evidence>
<evidence type="ECO:0000313" key="3">
    <source>
        <dbReference type="Proteomes" id="UP000177122"/>
    </source>
</evidence>
<sequence length="132" mass="14103">MKYLFHKKVQKGFSTLFIVIVLGGTALSLTLALATSSMWSIRGSINTRNGVHAKALVNACAEVALETLRENNSYTGTGNVMLNESTCTYTVSNTGGTSRAIAVVGSVSDIVRNVHITTGSLNPLVVSLWQER</sequence>
<evidence type="ECO:0000256" key="1">
    <source>
        <dbReference type="SAM" id="Phobius"/>
    </source>
</evidence>
<keyword evidence="1" id="KW-0812">Transmembrane</keyword>
<keyword evidence="1" id="KW-1133">Transmembrane helix</keyword>
<feature type="transmembrane region" description="Helical" evidence="1">
    <location>
        <begin position="12"/>
        <end position="39"/>
    </location>
</feature>